<protein>
    <submittedName>
        <fullName evidence="1">Uncharacterized protein</fullName>
    </submittedName>
</protein>
<accession>A0A9Q1QPP6</accession>
<reference evidence="1" key="1">
    <citation type="submission" date="2022-04" db="EMBL/GenBank/DDBJ databases">
        <title>Carnegiea gigantea Genome sequencing and assembly v2.</title>
        <authorList>
            <person name="Copetti D."/>
            <person name="Sanderson M.J."/>
            <person name="Burquez A."/>
            <person name="Wojciechowski M.F."/>
        </authorList>
    </citation>
    <scope>NUCLEOTIDE SEQUENCE</scope>
    <source>
        <strain evidence="1">SGP5-SGP5p</strain>
        <tissue evidence="1">Aerial part</tissue>
    </source>
</reference>
<sequence length="230" mass="25068">MGTGQNARRGNGDGDGLNYVPIPVPIPEWGLIFLPVPVPVPFGDGDFSPLRGGAPAGTVCLGPYNPKRLSLFLDCFLCPVSLCRELGIGTLAKCKNEKKEMLRLALTLFDTRLVDGVTMMQPFAEDATIKKIAVKSFPGELFSVLRTVHLLRGLSVGLGINYSCAEQWRPIAEEALRGASGLQGSLCLFCSREDRSCLLSPDETNLYPFTNAMVSRNRKGLAWDFRDTEA</sequence>
<dbReference type="Proteomes" id="UP001153076">
    <property type="component" value="Unassembled WGS sequence"/>
</dbReference>
<comment type="caution">
    <text evidence="1">The sequence shown here is derived from an EMBL/GenBank/DDBJ whole genome shotgun (WGS) entry which is preliminary data.</text>
</comment>
<dbReference type="AlphaFoldDB" id="A0A9Q1QPP6"/>
<name>A0A9Q1QPP6_9CARY</name>
<keyword evidence="2" id="KW-1185">Reference proteome</keyword>
<evidence type="ECO:0000313" key="2">
    <source>
        <dbReference type="Proteomes" id="UP001153076"/>
    </source>
</evidence>
<gene>
    <name evidence="1" type="ORF">Cgig2_020280</name>
</gene>
<dbReference type="EMBL" id="JAKOGI010000014">
    <property type="protein sequence ID" value="KAJ8450643.1"/>
    <property type="molecule type" value="Genomic_DNA"/>
</dbReference>
<dbReference type="OrthoDB" id="427480at2759"/>
<proteinExistence type="predicted"/>
<evidence type="ECO:0000313" key="1">
    <source>
        <dbReference type="EMBL" id="KAJ8450643.1"/>
    </source>
</evidence>
<organism evidence="1 2">
    <name type="scientific">Carnegiea gigantea</name>
    <dbReference type="NCBI Taxonomy" id="171969"/>
    <lineage>
        <taxon>Eukaryota</taxon>
        <taxon>Viridiplantae</taxon>
        <taxon>Streptophyta</taxon>
        <taxon>Embryophyta</taxon>
        <taxon>Tracheophyta</taxon>
        <taxon>Spermatophyta</taxon>
        <taxon>Magnoliopsida</taxon>
        <taxon>eudicotyledons</taxon>
        <taxon>Gunneridae</taxon>
        <taxon>Pentapetalae</taxon>
        <taxon>Caryophyllales</taxon>
        <taxon>Cactineae</taxon>
        <taxon>Cactaceae</taxon>
        <taxon>Cactoideae</taxon>
        <taxon>Echinocereeae</taxon>
        <taxon>Carnegiea</taxon>
    </lineage>
</organism>